<dbReference type="EMBL" id="BMCJ01000003">
    <property type="protein sequence ID" value="GGC89272.1"/>
    <property type="molecule type" value="Genomic_DNA"/>
</dbReference>
<name>A0ABQ1P245_9BACI</name>
<keyword evidence="3" id="KW-1185">Reference proteome</keyword>
<proteinExistence type="predicted"/>
<gene>
    <name evidence="2" type="ORF">GCM10007216_20060</name>
</gene>
<comment type="caution">
    <text evidence="2">The sequence shown here is derived from an EMBL/GenBank/DDBJ whole genome shotgun (WGS) entry which is preliminary data.</text>
</comment>
<keyword evidence="1" id="KW-1133">Transmembrane helix</keyword>
<dbReference type="Proteomes" id="UP000619534">
    <property type="component" value="Unassembled WGS sequence"/>
</dbReference>
<keyword evidence="1" id="KW-0812">Transmembrane</keyword>
<dbReference type="RefSeq" id="WP_157620191.1">
    <property type="nucleotide sequence ID" value="NZ_BMCJ01000003.1"/>
</dbReference>
<keyword evidence="1" id="KW-0472">Membrane</keyword>
<sequence length="48" mass="5582">MFGLSFLTFFMVFVTPLIGIILGLLYAFKFNESSEEWGVIDNLFKRND</sequence>
<protein>
    <submittedName>
        <fullName evidence="2">Uncharacterized protein</fullName>
    </submittedName>
</protein>
<evidence type="ECO:0000313" key="2">
    <source>
        <dbReference type="EMBL" id="GGC89272.1"/>
    </source>
</evidence>
<evidence type="ECO:0000313" key="3">
    <source>
        <dbReference type="Proteomes" id="UP000619534"/>
    </source>
</evidence>
<reference evidence="3" key="1">
    <citation type="journal article" date="2019" name="Int. J. Syst. Evol. Microbiol.">
        <title>The Global Catalogue of Microorganisms (GCM) 10K type strain sequencing project: providing services to taxonomists for standard genome sequencing and annotation.</title>
        <authorList>
            <consortium name="The Broad Institute Genomics Platform"/>
            <consortium name="The Broad Institute Genome Sequencing Center for Infectious Disease"/>
            <person name="Wu L."/>
            <person name="Ma J."/>
        </authorList>
    </citation>
    <scope>NUCLEOTIDE SEQUENCE [LARGE SCALE GENOMIC DNA]</scope>
    <source>
        <strain evidence="3">CCM 7282</strain>
    </source>
</reference>
<accession>A0ABQ1P245</accession>
<organism evidence="2 3">
    <name type="scientific">Thalassobacillus devorans</name>
    <dbReference type="NCBI Taxonomy" id="279813"/>
    <lineage>
        <taxon>Bacteria</taxon>
        <taxon>Bacillati</taxon>
        <taxon>Bacillota</taxon>
        <taxon>Bacilli</taxon>
        <taxon>Bacillales</taxon>
        <taxon>Bacillaceae</taxon>
        <taxon>Thalassobacillus</taxon>
    </lineage>
</organism>
<evidence type="ECO:0000256" key="1">
    <source>
        <dbReference type="SAM" id="Phobius"/>
    </source>
</evidence>
<feature type="transmembrane region" description="Helical" evidence="1">
    <location>
        <begin position="6"/>
        <end position="28"/>
    </location>
</feature>